<proteinExistence type="predicted"/>
<keyword evidence="1" id="KW-0479">Metal-binding</keyword>
<dbReference type="PROSITE" id="PS51128">
    <property type="entry name" value="ZF_DKSA_2"/>
    <property type="match status" value="1"/>
</dbReference>
<evidence type="ECO:0000256" key="5">
    <source>
        <dbReference type="SAM" id="MobiDB-lite"/>
    </source>
</evidence>
<sequence length="193" mass="21912">MATKTPAKKKPAMKSKPTVKPVAKSTNVNPPEAVIEKLEVPEKPSSVAVSPLAAKPKESPKEREARERRRDALQKMLMRKRQEIIKEIEGSLGQSLTEDQQRRLESARDVGDQALMDLDRELGISLMEMRNRRRQAMDEALVRLSEGTYGICAECGVEISERRLEAVPFAKLCVECQSREELLEKIEKEEERD</sequence>
<reference evidence="7 8" key="1">
    <citation type="submission" date="2017-03" db="EMBL/GenBank/DDBJ databases">
        <authorList>
            <person name="Afonso C.L."/>
            <person name="Miller P.J."/>
            <person name="Scott M.A."/>
            <person name="Spackman E."/>
            <person name="Goraichik I."/>
            <person name="Dimitrov K.M."/>
            <person name="Suarez D.L."/>
            <person name="Swayne D.E."/>
        </authorList>
    </citation>
    <scope>NUCLEOTIDE SEQUENCE [LARGE SCALE GENOMIC DNA]</scope>
    <source>
        <strain evidence="7">Genome sequencing of Nitrospira japonica strain NJ11</strain>
    </source>
</reference>
<feature type="compositionally biased region" description="Basic and acidic residues" evidence="5">
    <location>
        <begin position="55"/>
        <end position="69"/>
    </location>
</feature>
<dbReference type="PANTHER" id="PTHR33823:SF4">
    <property type="entry name" value="GENERAL STRESS PROTEIN 16O"/>
    <property type="match status" value="1"/>
</dbReference>
<evidence type="ECO:0000256" key="4">
    <source>
        <dbReference type="PROSITE-ProRule" id="PRU00510"/>
    </source>
</evidence>
<dbReference type="RefSeq" id="WP_172834278.1">
    <property type="nucleotide sequence ID" value="NZ_LT828648.1"/>
</dbReference>
<dbReference type="EMBL" id="LT828648">
    <property type="protein sequence ID" value="SLM48449.1"/>
    <property type="molecule type" value="Genomic_DNA"/>
</dbReference>
<evidence type="ECO:0000313" key="7">
    <source>
        <dbReference type="EMBL" id="SLM48449.1"/>
    </source>
</evidence>
<dbReference type="KEGG" id="nja:NSJP_2277"/>
<dbReference type="Pfam" id="PF01258">
    <property type="entry name" value="zf-dskA_traR"/>
    <property type="match status" value="1"/>
</dbReference>
<feature type="zinc finger region" description="dksA C4-type" evidence="4">
    <location>
        <begin position="152"/>
        <end position="176"/>
    </location>
</feature>
<dbReference type="Proteomes" id="UP000192042">
    <property type="component" value="Chromosome I"/>
</dbReference>
<evidence type="ECO:0000256" key="1">
    <source>
        <dbReference type="ARBA" id="ARBA00022723"/>
    </source>
</evidence>
<dbReference type="InterPro" id="IPR037187">
    <property type="entry name" value="DnaK_N"/>
</dbReference>
<dbReference type="PANTHER" id="PTHR33823">
    <property type="entry name" value="RNA POLYMERASE-BINDING TRANSCRIPTION FACTOR DKSA-RELATED"/>
    <property type="match status" value="1"/>
</dbReference>
<feature type="compositionally biased region" description="Basic residues" evidence="5">
    <location>
        <begin position="1"/>
        <end position="13"/>
    </location>
</feature>
<evidence type="ECO:0000256" key="3">
    <source>
        <dbReference type="ARBA" id="ARBA00022833"/>
    </source>
</evidence>
<accession>A0A1W1I6E4</accession>
<dbReference type="STRING" id="1325564.NSJP_2277"/>
<keyword evidence="8" id="KW-1185">Reference proteome</keyword>
<name>A0A1W1I6E4_9BACT</name>
<evidence type="ECO:0000259" key="6">
    <source>
        <dbReference type="Pfam" id="PF01258"/>
    </source>
</evidence>
<dbReference type="SUPFAM" id="SSF109635">
    <property type="entry name" value="DnaK suppressor protein DksA, alpha-hairpin domain"/>
    <property type="match status" value="1"/>
</dbReference>
<keyword evidence="2" id="KW-0863">Zinc-finger</keyword>
<feature type="domain" description="Zinc finger DksA/TraR C4-type" evidence="6">
    <location>
        <begin position="147"/>
        <end position="181"/>
    </location>
</feature>
<evidence type="ECO:0000256" key="2">
    <source>
        <dbReference type="ARBA" id="ARBA00022771"/>
    </source>
</evidence>
<protein>
    <submittedName>
        <fullName evidence="7">DnaK suppressor protein (Modular protein)</fullName>
    </submittedName>
</protein>
<dbReference type="SUPFAM" id="SSF57716">
    <property type="entry name" value="Glucocorticoid receptor-like (DNA-binding domain)"/>
    <property type="match status" value="1"/>
</dbReference>
<keyword evidence="3" id="KW-0862">Zinc</keyword>
<dbReference type="AlphaFoldDB" id="A0A1W1I6E4"/>
<dbReference type="GO" id="GO:0008270">
    <property type="term" value="F:zinc ion binding"/>
    <property type="evidence" value="ECO:0007669"/>
    <property type="project" value="UniProtKB-KW"/>
</dbReference>
<dbReference type="Gene3D" id="1.20.120.910">
    <property type="entry name" value="DksA, coiled-coil domain"/>
    <property type="match status" value="1"/>
</dbReference>
<organism evidence="7 8">
    <name type="scientific">Nitrospira japonica</name>
    <dbReference type="NCBI Taxonomy" id="1325564"/>
    <lineage>
        <taxon>Bacteria</taxon>
        <taxon>Pseudomonadati</taxon>
        <taxon>Nitrospirota</taxon>
        <taxon>Nitrospiria</taxon>
        <taxon>Nitrospirales</taxon>
        <taxon>Nitrospiraceae</taxon>
        <taxon>Nitrospira</taxon>
    </lineage>
</organism>
<dbReference type="InterPro" id="IPR000962">
    <property type="entry name" value="Znf_DskA_TraR"/>
</dbReference>
<gene>
    <name evidence="7" type="primary">dksA</name>
    <name evidence="7" type="ORF">NSJP_2277</name>
</gene>
<feature type="region of interest" description="Disordered" evidence="5">
    <location>
        <begin position="1"/>
        <end position="69"/>
    </location>
</feature>
<evidence type="ECO:0000313" key="8">
    <source>
        <dbReference type="Proteomes" id="UP000192042"/>
    </source>
</evidence>